<dbReference type="EMBL" id="CP009417">
    <property type="protein sequence ID" value="AJD93459.1"/>
    <property type="molecule type" value="Genomic_DNA"/>
</dbReference>
<keyword evidence="1" id="KW-0614">Plasmid</keyword>
<gene>
    <name evidence="1" type="ORF">JMA_41420</name>
</gene>
<proteinExistence type="predicted"/>
<sequence length="251" mass="28466">MKEIIMTDFDKLHFMKIVHFLNDGVIGLDIFILENYQATQLNPGVLSPEDEGKLISGVYDRPATKEEVLMAEEILEKRAEYALNKTIQYVNAFGESTLLTMLEVGGRYFAYINDKHLRFNRLAEIVLTPENLPPDIGEVPKDFLPAVIQNLPEEMLPQKNKGMTIQVGEGVFLRLRRHSMTMFATVIIMDIENDVVKSLSAPLGFALSFKNGAWEALPEDPELTGKMHEEMQKAFDHVNLELSMLNNQPNV</sequence>
<protein>
    <submittedName>
        <fullName evidence="1">Uncharacterized protein</fullName>
    </submittedName>
</protein>
<dbReference type="BioCyc" id="JESP1508404:G14D9-13426-MONOMER"/>
<dbReference type="Proteomes" id="UP000031449">
    <property type="component" value="Plasmid unnamed"/>
</dbReference>
<evidence type="ECO:0000313" key="2">
    <source>
        <dbReference type="Proteomes" id="UP000031449"/>
    </source>
</evidence>
<organism evidence="1 2">
    <name type="scientific">Jeotgalibacillus malaysiensis</name>
    <dbReference type="NCBI Taxonomy" id="1508404"/>
    <lineage>
        <taxon>Bacteria</taxon>
        <taxon>Bacillati</taxon>
        <taxon>Bacillota</taxon>
        <taxon>Bacilli</taxon>
        <taxon>Bacillales</taxon>
        <taxon>Caryophanaceae</taxon>
        <taxon>Jeotgalibacillus</taxon>
    </lineage>
</organism>
<name>A0A0B5AZU1_9BACL</name>
<evidence type="ECO:0000313" key="1">
    <source>
        <dbReference type="EMBL" id="AJD93459.1"/>
    </source>
</evidence>
<keyword evidence="2" id="KW-1185">Reference proteome</keyword>
<dbReference type="HOGENOM" id="CLU_1105998_0_0_9"/>
<dbReference type="AlphaFoldDB" id="A0A0B5AZU1"/>
<dbReference type="KEGG" id="jeo:JMA_41420"/>
<geneLocation type="plasmid" evidence="2"/>
<accession>A0A0B5AZU1</accession>
<reference evidence="1 2" key="1">
    <citation type="submission" date="2014-08" db="EMBL/GenBank/DDBJ databases">
        <title>Complete genome of a marine bacteria Jeotgalibacillus malaysiensis.</title>
        <authorList>
            <person name="Yaakop A.S."/>
            <person name="Chan K.-G."/>
            <person name="Goh K.M."/>
        </authorList>
    </citation>
    <scope>NUCLEOTIDE SEQUENCE [LARGE SCALE GENOMIC DNA]</scope>
    <source>
        <strain evidence="1 2">D5</strain>
        <plasmid evidence="2">Plasmid</plasmid>
    </source>
</reference>